<dbReference type="PROSITE" id="PS00062">
    <property type="entry name" value="ALDOKETO_REDUCTASE_2"/>
    <property type="match status" value="1"/>
</dbReference>
<dbReference type="InterPro" id="IPR023210">
    <property type="entry name" value="NADP_OxRdtase_dom"/>
</dbReference>
<feature type="domain" description="NADP-dependent oxidoreductase" evidence="4">
    <location>
        <begin position="41"/>
        <end position="277"/>
    </location>
</feature>
<dbReference type="PANTHER" id="PTHR43827:SF3">
    <property type="entry name" value="NADP-DEPENDENT OXIDOREDUCTASE DOMAIN-CONTAINING PROTEIN"/>
    <property type="match status" value="1"/>
</dbReference>
<accession>A0A6J6HFZ8</accession>
<dbReference type="FunFam" id="3.20.20.100:FF:000015">
    <property type="entry name" value="Oxidoreductase, aldo/keto reductase family"/>
    <property type="match status" value="1"/>
</dbReference>
<reference evidence="5" key="1">
    <citation type="submission" date="2020-05" db="EMBL/GenBank/DDBJ databases">
        <authorList>
            <person name="Chiriac C."/>
            <person name="Salcher M."/>
            <person name="Ghai R."/>
            <person name="Kavagutti S V."/>
        </authorList>
    </citation>
    <scope>NUCLEOTIDE SEQUENCE</scope>
</reference>
<dbReference type="PIRSF" id="PIRSF000097">
    <property type="entry name" value="AKR"/>
    <property type="match status" value="1"/>
</dbReference>
<dbReference type="PROSITE" id="PS00063">
    <property type="entry name" value="ALDOKETO_REDUCTASE_3"/>
    <property type="match status" value="1"/>
</dbReference>
<dbReference type="InterPro" id="IPR036812">
    <property type="entry name" value="NAD(P)_OxRdtase_dom_sf"/>
</dbReference>
<dbReference type="GO" id="GO:0016616">
    <property type="term" value="F:oxidoreductase activity, acting on the CH-OH group of donors, NAD or NADP as acceptor"/>
    <property type="evidence" value="ECO:0007669"/>
    <property type="project" value="UniProtKB-ARBA"/>
</dbReference>
<comment type="similarity">
    <text evidence="1">Belongs to the aldo/keto reductase family.</text>
</comment>
<dbReference type="SUPFAM" id="SSF51430">
    <property type="entry name" value="NAD(P)-linked oxidoreductase"/>
    <property type="match status" value="1"/>
</dbReference>
<dbReference type="Gene3D" id="3.20.20.100">
    <property type="entry name" value="NADP-dependent oxidoreductase domain"/>
    <property type="match status" value="1"/>
</dbReference>
<keyword evidence="2" id="KW-0521">NADP</keyword>
<dbReference type="AlphaFoldDB" id="A0A6J6HFZ8"/>
<dbReference type="InterPro" id="IPR018170">
    <property type="entry name" value="Aldo/ket_reductase_CS"/>
</dbReference>
<evidence type="ECO:0000256" key="3">
    <source>
        <dbReference type="ARBA" id="ARBA00023002"/>
    </source>
</evidence>
<dbReference type="InterPro" id="IPR020471">
    <property type="entry name" value="AKR"/>
</dbReference>
<sequence length="290" mass="31751">MESDLWALELTMDVKSIVESNPKIKLNNGQLIPQVGLGVYKLNGESAEPLILSAFEAGYRRIDTAAFYGNEAEVGSAVRNSGLAREEIFITTKIWKDDHGFDRALAAIDESLDRLNIGYIDMLLIHWPSPQLNKFVDTWAAFQQAQQSGKIRGIGVSNFQPAHLEQLLAAGGAVPALNQVELHPGLQQAAVRAFNEAHGIATEAWSPLARGRFNDSPVIESICTKHNRSTTQVIVRWHIQLGNLVIPKTATASRLAGNISVFDFELDDTDMAAIATLDSGLRTGPHPEEF</sequence>
<proteinExistence type="inferred from homology"/>
<dbReference type="EMBL" id="CAEZUU010000082">
    <property type="protein sequence ID" value="CAB4612297.1"/>
    <property type="molecule type" value="Genomic_DNA"/>
</dbReference>
<evidence type="ECO:0000256" key="1">
    <source>
        <dbReference type="ARBA" id="ARBA00007905"/>
    </source>
</evidence>
<dbReference type="PRINTS" id="PR00069">
    <property type="entry name" value="ALDKETRDTASE"/>
</dbReference>
<gene>
    <name evidence="5" type="ORF">UFOPK1857_00488</name>
</gene>
<evidence type="ECO:0000259" key="4">
    <source>
        <dbReference type="Pfam" id="PF00248"/>
    </source>
</evidence>
<dbReference type="PANTHER" id="PTHR43827">
    <property type="entry name" value="2,5-DIKETO-D-GLUCONIC ACID REDUCTASE"/>
    <property type="match status" value="1"/>
</dbReference>
<evidence type="ECO:0000256" key="2">
    <source>
        <dbReference type="ARBA" id="ARBA00022857"/>
    </source>
</evidence>
<keyword evidence="3" id="KW-0560">Oxidoreductase</keyword>
<protein>
    <submittedName>
        <fullName evidence="5">Unannotated protein</fullName>
    </submittedName>
</protein>
<name>A0A6J6HFZ8_9ZZZZ</name>
<dbReference type="Pfam" id="PF00248">
    <property type="entry name" value="Aldo_ket_red"/>
    <property type="match status" value="1"/>
</dbReference>
<evidence type="ECO:0000313" key="5">
    <source>
        <dbReference type="EMBL" id="CAB4612297.1"/>
    </source>
</evidence>
<organism evidence="5">
    <name type="scientific">freshwater metagenome</name>
    <dbReference type="NCBI Taxonomy" id="449393"/>
    <lineage>
        <taxon>unclassified sequences</taxon>
        <taxon>metagenomes</taxon>
        <taxon>ecological metagenomes</taxon>
    </lineage>
</organism>